<dbReference type="KEGG" id="vg:55412113"/>
<sequence length="368" mass="38909">MPIKLNGATNGSVELDVPAAVGSDLQVTLPATAGEVVVKDSSGNITTTGDATFGGQVAAVANNASGTESAIKAVQTNVNGYALWVGSGESTRTAYILPNGSATFTGEISSGTSSASLFTRNYSGGSPNIVGGFRAQHEGVDKAVIFADGSSTFTRVKAQAPDNYVWEGYDSGNNLTSSITPAGSAMFAGTITLSTDLVVTPGGNAGLFWKDGSSNQYGFYKVGDGLMWRSFDTSKKLIGRVGNTGGVQLTNGSSAWSAYVSESRLKDIVGDPDEVQCWNLVRDIELKRYFYKDNDEEFRKGTSYMGPMADWLEEQDPELVIYNTPDEEGPIRTYNQGLLDMKALQALSTALARIETLETKVAALEATP</sequence>
<accession>A0A6S4P9E6</accession>
<keyword evidence="2" id="KW-0946">Virion</keyword>
<name>A0A6S4P9E6_9CAUD</name>
<keyword evidence="5" id="KW-1185">Reference proteome</keyword>
<dbReference type="GeneID" id="55412113"/>
<organism evidence="4 5">
    <name type="scientific">uncultured phage_MedDCM-OCT-S45-C4</name>
    <dbReference type="NCBI Taxonomy" id="2740801"/>
    <lineage>
        <taxon>Viruses</taxon>
        <taxon>Duplodnaviria</taxon>
        <taxon>Heunggongvirae</taxon>
        <taxon>Uroviricota</taxon>
        <taxon>Caudoviricetes</taxon>
        <taxon>Autographivirales</taxon>
        <taxon>Ashivirus</taxon>
        <taxon>Ashivirus S45C4</taxon>
    </lineage>
</organism>
<dbReference type="PROSITE" id="PS51688">
    <property type="entry name" value="ICA"/>
    <property type="match status" value="1"/>
</dbReference>
<dbReference type="EMBL" id="AP013538">
    <property type="protein sequence ID" value="BAQ93965.1"/>
    <property type="molecule type" value="Genomic_DNA"/>
</dbReference>
<evidence type="ECO:0000313" key="4">
    <source>
        <dbReference type="EMBL" id="BAQ93965.1"/>
    </source>
</evidence>
<dbReference type="InterPro" id="IPR030392">
    <property type="entry name" value="S74_ICA"/>
</dbReference>
<proteinExistence type="predicted"/>
<feature type="domain" description="Peptidase S74" evidence="3">
    <location>
        <begin position="261"/>
        <end position="361"/>
    </location>
</feature>
<evidence type="ECO:0000256" key="2">
    <source>
        <dbReference type="ARBA" id="ARBA00022732"/>
    </source>
</evidence>
<evidence type="ECO:0000313" key="5">
    <source>
        <dbReference type="Proteomes" id="UP000505248"/>
    </source>
</evidence>
<keyword evidence="2" id="KW-1227">Viral tail protein</keyword>
<evidence type="ECO:0000259" key="3">
    <source>
        <dbReference type="PROSITE" id="PS51688"/>
    </source>
</evidence>
<evidence type="ECO:0000256" key="1">
    <source>
        <dbReference type="ARBA" id="ARBA00004328"/>
    </source>
</evidence>
<dbReference type="Proteomes" id="UP000505248">
    <property type="component" value="Segment"/>
</dbReference>
<comment type="subcellular location">
    <subcellularLocation>
        <location evidence="1">Virion</location>
    </subcellularLocation>
</comment>
<reference evidence="4 5" key="1">
    <citation type="journal article" date="2013" name="PLoS Genet.">
        <title>Expanding the Marine Virosphere Using Metagenomics.</title>
        <authorList>
            <person name="Mizuno C.M."/>
            <person name="Rodriguez-Valera F."/>
            <person name="Kimes N.E."/>
            <person name="Ghai R."/>
        </authorList>
    </citation>
    <scope>NUCLEOTIDE SEQUENCE [LARGE SCALE GENOMIC DNA]</scope>
    <source>
        <strain evidence="4">UvMED-CGR-U-MedDCM-OCT-S45-C4</strain>
    </source>
</reference>
<protein>
    <submittedName>
        <fullName evidence="4">Endosialidase</fullName>
    </submittedName>
</protein>
<dbReference type="RefSeq" id="YP_009778023.1">
    <property type="nucleotide sequence ID" value="NC_047709.1"/>
</dbReference>
<dbReference type="GO" id="GO:0098015">
    <property type="term" value="C:virus tail"/>
    <property type="evidence" value="ECO:0007669"/>
    <property type="project" value="UniProtKB-KW"/>
</dbReference>